<feature type="non-terminal residue" evidence="2">
    <location>
        <position position="134"/>
    </location>
</feature>
<reference evidence="2 3" key="1">
    <citation type="submission" date="2016-04" db="EMBL/GenBank/DDBJ databases">
        <title>Evolutionary innovation and constraint leading to complex multicellularity in the Ascomycota.</title>
        <authorList>
            <person name="Cisse O."/>
            <person name="Nguyen A."/>
            <person name="Hewitt D.A."/>
            <person name="Jedd G."/>
            <person name="Stajich J.E."/>
        </authorList>
    </citation>
    <scope>NUCLEOTIDE SEQUENCE [LARGE SCALE GENOMIC DNA]</scope>
    <source>
        <strain evidence="2 3">DAH-3</strain>
    </source>
</reference>
<gene>
    <name evidence="2" type="ORF">NEOLI_004917</name>
</gene>
<evidence type="ECO:0000313" key="2">
    <source>
        <dbReference type="EMBL" id="OLL23110.1"/>
    </source>
</evidence>
<organism evidence="2 3">
    <name type="scientific">Neolecta irregularis (strain DAH-3)</name>
    <dbReference type="NCBI Taxonomy" id="1198029"/>
    <lineage>
        <taxon>Eukaryota</taxon>
        <taxon>Fungi</taxon>
        <taxon>Dikarya</taxon>
        <taxon>Ascomycota</taxon>
        <taxon>Taphrinomycotina</taxon>
        <taxon>Neolectales</taxon>
        <taxon>Neolectaceae</taxon>
        <taxon>Neolecta</taxon>
    </lineage>
</organism>
<dbReference type="EMBL" id="LXFE01002293">
    <property type="protein sequence ID" value="OLL23110.1"/>
    <property type="molecule type" value="Genomic_DNA"/>
</dbReference>
<comment type="caution">
    <text evidence="2">The sequence shown here is derived from an EMBL/GenBank/DDBJ whole genome shotgun (WGS) entry which is preliminary data.</text>
</comment>
<protein>
    <submittedName>
        <fullName evidence="2">Uncharacterized protein</fullName>
    </submittedName>
</protein>
<dbReference type="Proteomes" id="UP000186594">
    <property type="component" value="Unassembled WGS sequence"/>
</dbReference>
<sequence>MIIQPRRFRARKTYTKAKGLDQVTSVTSSTLSAPKIGRLPFELGDCNEFGFDFIAHVSGSRNITAEPKNGNEASPIRSSSNHIFDAKRPSFCSSLSAKTSHPIRTADSQTTSRRSKRCTSPFFGSPNIRTGRGL</sequence>
<evidence type="ECO:0000313" key="3">
    <source>
        <dbReference type="Proteomes" id="UP000186594"/>
    </source>
</evidence>
<dbReference type="AlphaFoldDB" id="A0A1U7LKC7"/>
<accession>A0A1U7LKC7</accession>
<feature type="region of interest" description="Disordered" evidence="1">
    <location>
        <begin position="95"/>
        <end position="134"/>
    </location>
</feature>
<evidence type="ECO:0000256" key="1">
    <source>
        <dbReference type="SAM" id="MobiDB-lite"/>
    </source>
</evidence>
<proteinExistence type="predicted"/>
<name>A0A1U7LKC7_NEOID</name>
<keyword evidence="3" id="KW-1185">Reference proteome</keyword>